<dbReference type="GO" id="GO:0050661">
    <property type="term" value="F:NADP binding"/>
    <property type="evidence" value="ECO:0007669"/>
    <property type="project" value="InterPro"/>
</dbReference>
<dbReference type="Pfam" id="PF18317">
    <property type="entry name" value="SDH_C"/>
    <property type="match status" value="1"/>
</dbReference>
<dbReference type="GO" id="GO:0030266">
    <property type="term" value="F:quinate 3-dehydrogenase (NAD+) activity"/>
    <property type="evidence" value="ECO:0007669"/>
    <property type="project" value="UniProtKB-EC"/>
</dbReference>
<sequence length="280" mass="30343">MKKIYGVMGDPIAHSMSPDIHNDAFEKENIEAVYHHFHVTKEGLNDAVKGMKALGIVGFNITIPHKTSIIPFLDEVDELALAIGAVNTVVNKNGRFIGYNTDGKGFFKSLCDEISGDIKAKKTLVIGAGGAARAIYFTLVKEGVKQVDIANRTKERAAQLVSDCPYDKVSKALSIIEAEESLSQYDLIIQTTSSGMSPELDHSPLKVDQLKTGAIVSDIIYNPLQTKLLREAGEKGAETQNGLGMFINQAALAFEIWTGIMPDTARMTDIVLNKLGGNTC</sequence>
<evidence type="ECO:0000259" key="11">
    <source>
        <dbReference type="Pfam" id="PF01488"/>
    </source>
</evidence>
<evidence type="ECO:0000256" key="2">
    <source>
        <dbReference type="ARBA" id="ARBA00022605"/>
    </source>
</evidence>
<evidence type="ECO:0000313" key="15">
    <source>
        <dbReference type="Proteomes" id="UP000182110"/>
    </source>
</evidence>
<evidence type="ECO:0000313" key="14">
    <source>
        <dbReference type="EMBL" id="CEG33756.1"/>
    </source>
</evidence>
<keyword evidence="4 10" id="KW-0560">Oxidoreductase</keyword>
<evidence type="ECO:0000256" key="1">
    <source>
        <dbReference type="ARBA" id="ARBA00004871"/>
    </source>
</evidence>
<comment type="function">
    <text evidence="10">Involved in the biosynthesis of the chorismate, which leads to the biosynthesis of aromatic amino acids. Catalyzes the reversible NADPH linked reduction of 3-dehydroshikimate (DHSA) to yield shikimate (SA).</text>
</comment>
<feature type="domain" description="SDH C-terminal" evidence="13">
    <location>
        <begin position="242"/>
        <end position="271"/>
    </location>
</feature>
<dbReference type="SUPFAM" id="SSF53223">
    <property type="entry name" value="Aminoacid dehydrogenase-like, N-terminal domain"/>
    <property type="match status" value="1"/>
</dbReference>
<proteinExistence type="inferred from homology"/>
<name>A0AAN2PK47_9BACI</name>
<dbReference type="GO" id="GO:0004764">
    <property type="term" value="F:shikimate 3-dehydrogenase (NADP+) activity"/>
    <property type="evidence" value="ECO:0007669"/>
    <property type="project" value="UniProtKB-UniRule"/>
</dbReference>
<dbReference type="InterPro" id="IPR041121">
    <property type="entry name" value="SDH_C"/>
</dbReference>
<dbReference type="PANTHER" id="PTHR21089:SF1">
    <property type="entry name" value="BIFUNCTIONAL 3-DEHYDROQUINATE DEHYDRATASE_SHIKIMATE DEHYDROGENASE, CHLOROPLASTIC"/>
    <property type="match status" value="1"/>
</dbReference>
<dbReference type="GO" id="GO:0008652">
    <property type="term" value="P:amino acid biosynthetic process"/>
    <property type="evidence" value="ECO:0007669"/>
    <property type="project" value="UniProtKB-KW"/>
</dbReference>
<dbReference type="Pfam" id="PF08501">
    <property type="entry name" value="Shikimate_dh_N"/>
    <property type="match status" value="1"/>
</dbReference>
<dbReference type="EMBL" id="CCXW01000001">
    <property type="protein sequence ID" value="CEG33756.1"/>
    <property type="molecule type" value="Genomic_DNA"/>
</dbReference>
<comment type="pathway">
    <text evidence="9">Aromatic compound metabolism; 3,4-dihydroxybenzoate biosynthesis; 3-dehydroquinate from D-quinate (NAD(+) route).</text>
</comment>
<dbReference type="InterPro" id="IPR046346">
    <property type="entry name" value="Aminoacid_DH-like_N_sf"/>
</dbReference>
<dbReference type="Gene3D" id="3.40.50.720">
    <property type="entry name" value="NAD(P)-binding Rossmann-like Domain"/>
    <property type="match status" value="1"/>
</dbReference>
<dbReference type="GO" id="GO:0005829">
    <property type="term" value="C:cytosol"/>
    <property type="evidence" value="ECO:0007669"/>
    <property type="project" value="TreeGrafter"/>
</dbReference>
<dbReference type="InterPro" id="IPR006151">
    <property type="entry name" value="Shikm_DH/Glu-tRNA_Rdtase"/>
</dbReference>
<comment type="catalytic activity">
    <reaction evidence="6 10">
        <text>shikimate + NADP(+) = 3-dehydroshikimate + NADPH + H(+)</text>
        <dbReference type="Rhea" id="RHEA:17737"/>
        <dbReference type="ChEBI" id="CHEBI:15378"/>
        <dbReference type="ChEBI" id="CHEBI:16630"/>
        <dbReference type="ChEBI" id="CHEBI:36208"/>
        <dbReference type="ChEBI" id="CHEBI:57783"/>
        <dbReference type="ChEBI" id="CHEBI:58349"/>
        <dbReference type="EC" id="1.1.1.25"/>
    </reaction>
</comment>
<comment type="catalytic activity">
    <reaction evidence="7">
        <text>L-quinate + NAD(+) = 3-dehydroquinate + NADH + H(+)</text>
        <dbReference type="Rhea" id="RHEA:22364"/>
        <dbReference type="ChEBI" id="CHEBI:15378"/>
        <dbReference type="ChEBI" id="CHEBI:29751"/>
        <dbReference type="ChEBI" id="CHEBI:32364"/>
        <dbReference type="ChEBI" id="CHEBI:57540"/>
        <dbReference type="ChEBI" id="CHEBI:57945"/>
        <dbReference type="EC" id="1.1.1.24"/>
    </reaction>
</comment>
<dbReference type="SUPFAM" id="SSF51735">
    <property type="entry name" value="NAD(P)-binding Rossmann-fold domains"/>
    <property type="match status" value="1"/>
</dbReference>
<dbReference type="Pfam" id="PF01488">
    <property type="entry name" value="Shikimate_DH"/>
    <property type="match status" value="1"/>
</dbReference>
<feature type="binding site" evidence="10">
    <location>
        <position position="62"/>
    </location>
    <ligand>
        <name>shikimate</name>
        <dbReference type="ChEBI" id="CHEBI:36208"/>
    </ligand>
</feature>
<keyword evidence="2 10" id="KW-0028">Amino-acid biosynthesis</keyword>
<feature type="binding site" evidence="10">
    <location>
        <position position="219"/>
    </location>
    <ligand>
        <name>NADP(+)</name>
        <dbReference type="ChEBI" id="CHEBI:58349"/>
    </ligand>
</feature>
<dbReference type="RefSeq" id="WP_048682814.1">
    <property type="nucleotide sequence ID" value="NZ_CCXW01000001.1"/>
</dbReference>
<dbReference type="InterPro" id="IPR011342">
    <property type="entry name" value="Shikimate_DH"/>
</dbReference>
<dbReference type="Gene3D" id="3.40.50.10860">
    <property type="entry name" value="Leucine Dehydrogenase, chain A, domain 1"/>
    <property type="match status" value="1"/>
</dbReference>
<dbReference type="GO" id="GO:0009423">
    <property type="term" value="P:chorismate biosynthetic process"/>
    <property type="evidence" value="ECO:0007669"/>
    <property type="project" value="UniProtKB-UniRule"/>
</dbReference>
<evidence type="ECO:0000259" key="13">
    <source>
        <dbReference type="Pfam" id="PF18317"/>
    </source>
</evidence>
<keyword evidence="5 10" id="KW-0057">Aromatic amino acid biosynthesis</keyword>
<feature type="active site" description="Proton acceptor" evidence="10">
    <location>
        <position position="66"/>
    </location>
</feature>
<dbReference type="GO" id="GO:0009073">
    <property type="term" value="P:aromatic amino acid family biosynthetic process"/>
    <property type="evidence" value="ECO:0007669"/>
    <property type="project" value="UniProtKB-KW"/>
</dbReference>
<feature type="domain" description="Quinate/shikimate 5-dehydrogenase/glutamyl-tRNA reductase" evidence="11">
    <location>
        <begin position="111"/>
        <end position="194"/>
    </location>
</feature>
<feature type="binding site" evidence="10">
    <location>
        <position position="242"/>
    </location>
    <ligand>
        <name>NADP(+)</name>
        <dbReference type="ChEBI" id="CHEBI:58349"/>
    </ligand>
</feature>
<evidence type="ECO:0000256" key="4">
    <source>
        <dbReference type="ARBA" id="ARBA00023002"/>
    </source>
</evidence>
<feature type="binding site" evidence="10">
    <location>
        <position position="102"/>
    </location>
    <ligand>
        <name>shikimate</name>
        <dbReference type="ChEBI" id="CHEBI:36208"/>
    </ligand>
</feature>
<feature type="binding site" evidence="10">
    <location>
        <position position="249"/>
    </location>
    <ligand>
        <name>shikimate</name>
        <dbReference type="ChEBI" id="CHEBI:36208"/>
    </ligand>
</feature>
<feature type="binding site" evidence="10">
    <location>
        <begin position="127"/>
        <end position="131"/>
    </location>
    <ligand>
        <name>NADP(+)</name>
        <dbReference type="ChEBI" id="CHEBI:58349"/>
    </ligand>
</feature>
<gene>
    <name evidence="14" type="primary">aroE_2</name>
    <name evidence="10" type="synonym">aroE</name>
    <name evidence="14" type="ORF">BN1180_03936</name>
</gene>
<evidence type="ECO:0000256" key="8">
    <source>
        <dbReference type="ARBA" id="ARBA00052329"/>
    </source>
</evidence>
<keyword evidence="15" id="KW-1185">Reference proteome</keyword>
<feature type="binding site" evidence="10">
    <location>
        <position position="221"/>
    </location>
    <ligand>
        <name>shikimate</name>
        <dbReference type="ChEBI" id="CHEBI:36208"/>
    </ligand>
</feature>
<dbReference type="HAMAP" id="MF_00222">
    <property type="entry name" value="Shikimate_DH_AroE"/>
    <property type="match status" value="1"/>
</dbReference>
<dbReference type="EC" id="1.1.1.25" evidence="10"/>
<comment type="similarity">
    <text evidence="10">Belongs to the shikimate dehydrogenase family.</text>
</comment>
<evidence type="ECO:0000256" key="3">
    <source>
        <dbReference type="ARBA" id="ARBA00022857"/>
    </source>
</evidence>
<evidence type="ECO:0000256" key="9">
    <source>
        <dbReference type="ARBA" id="ARBA00060613"/>
    </source>
</evidence>
<dbReference type="InterPro" id="IPR036291">
    <property type="entry name" value="NAD(P)-bd_dom_sf"/>
</dbReference>
<keyword evidence="3 10" id="KW-0521">NADP</keyword>
<evidence type="ECO:0000256" key="6">
    <source>
        <dbReference type="ARBA" id="ARBA00049442"/>
    </source>
</evidence>
<dbReference type="CDD" id="cd01065">
    <property type="entry name" value="NAD_bind_Shikimate_DH"/>
    <property type="match status" value="1"/>
</dbReference>
<dbReference type="InterPro" id="IPR022893">
    <property type="entry name" value="Shikimate_DH_fam"/>
</dbReference>
<evidence type="ECO:0000256" key="5">
    <source>
        <dbReference type="ARBA" id="ARBA00023141"/>
    </source>
</evidence>
<feature type="binding site" evidence="10">
    <location>
        <begin position="15"/>
        <end position="17"/>
    </location>
    <ligand>
        <name>shikimate</name>
        <dbReference type="ChEBI" id="CHEBI:36208"/>
    </ligand>
</feature>
<reference evidence="14 15" key="1">
    <citation type="journal article" date="2014" name="Genome Announc.">
        <title>Genome Sequence of Bacillus simplex Strain P558, Isolated from a Human Fecal Sample.</title>
        <authorList>
            <person name="Croce O."/>
            <person name="Hugon P."/>
            <person name="Lagier J.C."/>
            <person name="Bibi F."/>
            <person name="Robert C."/>
            <person name="Azhar E.I."/>
            <person name="Raoult D."/>
            <person name="Fournier P.E."/>
        </authorList>
    </citation>
    <scope>NUCLEOTIDE SEQUENCE [LARGE SCALE GENOMIC DNA]</scope>
    <source>
        <strain evidence="14 15">P558</strain>
    </source>
</reference>
<comment type="subunit">
    <text evidence="10">Homodimer.</text>
</comment>
<dbReference type="AlphaFoldDB" id="A0AAN2PK47"/>
<comment type="caution">
    <text evidence="14">The sequence shown here is derived from an EMBL/GenBank/DDBJ whole genome shotgun (WGS) entry which is preliminary data.</text>
</comment>
<dbReference type="GO" id="GO:0019632">
    <property type="term" value="P:shikimate metabolic process"/>
    <property type="evidence" value="ECO:0007669"/>
    <property type="project" value="InterPro"/>
</dbReference>
<comment type="catalytic activity">
    <reaction evidence="8">
        <text>shikimate + NAD(+) = 3-dehydroshikimate + NADH + H(+)</text>
        <dbReference type="Rhea" id="RHEA:17741"/>
        <dbReference type="ChEBI" id="CHEBI:15378"/>
        <dbReference type="ChEBI" id="CHEBI:16630"/>
        <dbReference type="ChEBI" id="CHEBI:36208"/>
        <dbReference type="ChEBI" id="CHEBI:57540"/>
        <dbReference type="ChEBI" id="CHEBI:57945"/>
    </reaction>
</comment>
<evidence type="ECO:0000256" key="10">
    <source>
        <dbReference type="HAMAP-Rule" id="MF_00222"/>
    </source>
</evidence>
<dbReference type="Proteomes" id="UP000182110">
    <property type="component" value="Unassembled WGS sequence"/>
</dbReference>
<feature type="binding site" evidence="10">
    <location>
        <position position="78"/>
    </location>
    <ligand>
        <name>NADP(+)</name>
        <dbReference type="ChEBI" id="CHEBI:58349"/>
    </ligand>
</feature>
<evidence type="ECO:0000256" key="7">
    <source>
        <dbReference type="ARBA" id="ARBA00051639"/>
    </source>
</evidence>
<organism evidence="14 15">
    <name type="scientific">Peribacillus simplex</name>
    <dbReference type="NCBI Taxonomy" id="1478"/>
    <lineage>
        <taxon>Bacteria</taxon>
        <taxon>Bacillati</taxon>
        <taxon>Bacillota</taxon>
        <taxon>Bacilli</taxon>
        <taxon>Bacillales</taxon>
        <taxon>Bacillaceae</taxon>
        <taxon>Peribacillus</taxon>
    </lineage>
</organism>
<dbReference type="FunFam" id="3.40.50.720:FF:000086">
    <property type="entry name" value="Quinate/shikimate dehydrogenase"/>
    <property type="match status" value="1"/>
</dbReference>
<feature type="binding site" evidence="10">
    <location>
        <position position="87"/>
    </location>
    <ligand>
        <name>shikimate</name>
        <dbReference type="ChEBI" id="CHEBI:36208"/>
    </ligand>
</feature>
<feature type="binding site" evidence="10">
    <location>
        <begin position="151"/>
        <end position="156"/>
    </location>
    <ligand>
        <name>NADP(+)</name>
        <dbReference type="ChEBI" id="CHEBI:58349"/>
    </ligand>
</feature>
<dbReference type="NCBIfam" id="NF001319">
    <property type="entry name" value="PRK00258.3-3"/>
    <property type="match status" value="1"/>
</dbReference>
<comment type="pathway">
    <text evidence="1 10">Metabolic intermediate biosynthesis; chorismate biosynthesis; chorismate from D-erythrose 4-phosphate and phosphoenolpyruvate: step 4/7.</text>
</comment>
<dbReference type="InterPro" id="IPR013708">
    <property type="entry name" value="Shikimate_DH-bd_N"/>
</dbReference>
<dbReference type="PANTHER" id="PTHR21089">
    <property type="entry name" value="SHIKIMATE DEHYDROGENASE"/>
    <property type="match status" value="1"/>
</dbReference>
<protein>
    <recommendedName>
        <fullName evidence="10">Shikimate dehydrogenase (NADP(+))</fullName>
        <shortName evidence="10">SDH</shortName>
        <ecNumber evidence="10">1.1.1.25</ecNumber>
    </recommendedName>
</protein>
<accession>A0AAN2PK47</accession>
<evidence type="ECO:0000259" key="12">
    <source>
        <dbReference type="Pfam" id="PF08501"/>
    </source>
</evidence>
<feature type="domain" description="Shikimate dehydrogenase substrate binding N-terminal" evidence="12">
    <location>
        <begin position="7"/>
        <end position="89"/>
    </location>
</feature>
<dbReference type="NCBIfam" id="TIGR00507">
    <property type="entry name" value="aroE"/>
    <property type="match status" value="1"/>
</dbReference>